<protein>
    <submittedName>
        <fullName evidence="3">PepSY-like domain-containing protein</fullName>
    </submittedName>
</protein>
<dbReference type="InterPro" id="IPR021533">
    <property type="entry name" value="PepSY-like"/>
</dbReference>
<comment type="caution">
    <text evidence="3">The sequence shown here is derived from an EMBL/GenBank/DDBJ whole genome shotgun (WGS) entry which is preliminary data.</text>
</comment>
<dbReference type="PROSITE" id="PS51257">
    <property type="entry name" value="PROKAR_LIPOPROTEIN"/>
    <property type="match status" value="1"/>
</dbReference>
<reference evidence="3" key="2">
    <citation type="journal article" date="2021" name="PeerJ">
        <title>Extensive microbial diversity within the chicken gut microbiome revealed by metagenomics and culture.</title>
        <authorList>
            <person name="Gilroy R."/>
            <person name="Ravi A."/>
            <person name="Getino M."/>
            <person name="Pursley I."/>
            <person name="Horton D.L."/>
            <person name="Alikhan N.F."/>
            <person name="Baker D."/>
            <person name="Gharbi K."/>
            <person name="Hall N."/>
            <person name="Watson M."/>
            <person name="Adriaenssens E.M."/>
            <person name="Foster-Nyarko E."/>
            <person name="Jarju S."/>
            <person name="Secka A."/>
            <person name="Antonio M."/>
            <person name="Oren A."/>
            <person name="Chaudhuri R.R."/>
            <person name="La Ragione R."/>
            <person name="Hildebrand F."/>
            <person name="Pallen M.J."/>
        </authorList>
    </citation>
    <scope>NUCLEOTIDE SEQUENCE</scope>
    <source>
        <strain evidence="3">B1-3475</strain>
    </source>
</reference>
<proteinExistence type="predicted"/>
<feature type="domain" description="Putative beta-lactamase-inhibitor-like PepSY-like" evidence="2">
    <location>
        <begin position="208"/>
        <end position="294"/>
    </location>
</feature>
<evidence type="ECO:0000256" key="1">
    <source>
        <dbReference type="SAM" id="SignalP"/>
    </source>
</evidence>
<evidence type="ECO:0000313" key="3">
    <source>
        <dbReference type="EMBL" id="MBO8455888.1"/>
    </source>
</evidence>
<dbReference type="Proteomes" id="UP000823617">
    <property type="component" value="Unassembled WGS sequence"/>
</dbReference>
<gene>
    <name evidence="3" type="ORF">IAC08_05745</name>
</gene>
<sequence>MKTFAIMLSAAALLFAAGCQKSPSGHEAGVPEAVVASFNEMYPGATDVNWSSKHSYWVADFDGSIASKAASSQSAGVNSAWYDSTGKWYMTELNGALDQLPEAVKAAFAASEYASWRVDDIDRIMREGMPIVYVIEVEGTKDGVQMEIDLYYAEDGVLVKEVVDEADGYDYWDYIPSRPASSVEDAVASLYPGAKIVDVEEDEGAVEVEIIDAERIFRELYFSRSLEWLMTKTEVRYNDLPAAVKNAFETSQYSSYMVDDIDSYIKAGGEEYYILELESRNGDLRLKITPDGTVSEAGYEDVELPYEGGGNISGNSMTSFIEGKYPGCRIEEAEEDDGYIKYDIFHDGKEKEVYFNGRGEWVWTQWDVRYQDLPAAVKQALSGYVIDDISYVETPSSVFYAVEVEGRGDDYTVRVSPEGNIL</sequence>
<feature type="domain" description="Putative beta-lactamase-inhibitor-like PepSY-like" evidence="2">
    <location>
        <begin position="78"/>
        <end position="159"/>
    </location>
</feature>
<dbReference type="AlphaFoldDB" id="A0A9D9HL71"/>
<organism evidence="3 4">
    <name type="scientific">Candidatus Cryptobacteroides intestinigallinarum</name>
    <dbReference type="NCBI Taxonomy" id="2840767"/>
    <lineage>
        <taxon>Bacteria</taxon>
        <taxon>Pseudomonadati</taxon>
        <taxon>Bacteroidota</taxon>
        <taxon>Bacteroidia</taxon>
        <taxon>Bacteroidales</taxon>
        <taxon>Candidatus Cryptobacteroides</taxon>
    </lineage>
</organism>
<feature type="domain" description="Putative beta-lactamase-inhibitor-like PepSY-like" evidence="2">
    <location>
        <begin position="344"/>
        <end position="422"/>
    </location>
</feature>
<dbReference type="SUPFAM" id="SSF160574">
    <property type="entry name" value="BT0923-like"/>
    <property type="match status" value="3"/>
</dbReference>
<keyword evidence="1" id="KW-0732">Signal</keyword>
<evidence type="ECO:0000259" key="2">
    <source>
        <dbReference type="Pfam" id="PF11396"/>
    </source>
</evidence>
<feature type="chain" id="PRO_5038583644" evidence="1">
    <location>
        <begin position="22"/>
        <end position="422"/>
    </location>
</feature>
<dbReference type="EMBL" id="JADIMK010000061">
    <property type="protein sequence ID" value="MBO8455888.1"/>
    <property type="molecule type" value="Genomic_DNA"/>
</dbReference>
<dbReference type="Gene3D" id="3.10.450.360">
    <property type="match status" value="3"/>
</dbReference>
<accession>A0A9D9HL71</accession>
<dbReference type="Pfam" id="PF11396">
    <property type="entry name" value="PepSY_like"/>
    <property type="match status" value="3"/>
</dbReference>
<feature type="signal peptide" evidence="1">
    <location>
        <begin position="1"/>
        <end position="21"/>
    </location>
</feature>
<evidence type="ECO:0000313" key="4">
    <source>
        <dbReference type="Proteomes" id="UP000823617"/>
    </source>
</evidence>
<name>A0A9D9HL71_9BACT</name>
<reference evidence="3" key="1">
    <citation type="submission" date="2020-10" db="EMBL/GenBank/DDBJ databases">
        <authorList>
            <person name="Gilroy R."/>
        </authorList>
    </citation>
    <scope>NUCLEOTIDE SEQUENCE</scope>
    <source>
        <strain evidence="3">B1-3475</strain>
    </source>
</reference>